<feature type="region of interest" description="Disordered" evidence="1">
    <location>
        <begin position="1"/>
        <end position="95"/>
    </location>
</feature>
<organism evidence="2 3">
    <name type="scientific">Trifolium medium</name>
    <dbReference type="NCBI Taxonomy" id="97028"/>
    <lineage>
        <taxon>Eukaryota</taxon>
        <taxon>Viridiplantae</taxon>
        <taxon>Streptophyta</taxon>
        <taxon>Embryophyta</taxon>
        <taxon>Tracheophyta</taxon>
        <taxon>Spermatophyta</taxon>
        <taxon>Magnoliopsida</taxon>
        <taxon>eudicotyledons</taxon>
        <taxon>Gunneridae</taxon>
        <taxon>Pentapetalae</taxon>
        <taxon>rosids</taxon>
        <taxon>fabids</taxon>
        <taxon>Fabales</taxon>
        <taxon>Fabaceae</taxon>
        <taxon>Papilionoideae</taxon>
        <taxon>50 kb inversion clade</taxon>
        <taxon>NPAAA clade</taxon>
        <taxon>Hologalegina</taxon>
        <taxon>IRL clade</taxon>
        <taxon>Trifolieae</taxon>
        <taxon>Trifolium</taxon>
    </lineage>
</organism>
<accession>A0A392RPL6</accession>
<dbReference type="AlphaFoldDB" id="A0A392RPL6"/>
<reference evidence="2 3" key="1">
    <citation type="journal article" date="2018" name="Front. Plant Sci.">
        <title>Red Clover (Trifolium pratense) and Zigzag Clover (T. medium) - A Picture of Genomic Similarities and Differences.</title>
        <authorList>
            <person name="Dluhosova J."/>
            <person name="Istvanek J."/>
            <person name="Nedelnik J."/>
            <person name="Repkova J."/>
        </authorList>
    </citation>
    <scope>NUCLEOTIDE SEQUENCE [LARGE SCALE GENOMIC DNA]</scope>
    <source>
        <strain evidence="3">cv. 10/8</strain>
        <tissue evidence="2">Leaf</tissue>
    </source>
</reference>
<feature type="non-terminal residue" evidence="2">
    <location>
        <position position="1"/>
    </location>
</feature>
<comment type="caution">
    <text evidence="2">The sequence shown here is derived from an EMBL/GenBank/DDBJ whole genome shotgun (WGS) entry which is preliminary data.</text>
</comment>
<feature type="non-terminal residue" evidence="2">
    <location>
        <position position="128"/>
    </location>
</feature>
<sequence>ATAVPDPLSQLVVDDPASKGSKRKSQDEAARISIEIPKKGEGVAAEGDGNTALAPPTKKKRATRGSTGRSLLQGGSAKNTSGGGDGVAQEDAEVMADNVQVPRPFCCPKGKKSKVSPPSFWDVDFNSL</sequence>
<protein>
    <submittedName>
        <fullName evidence="2">Uncharacterized protein</fullName>
    </submittedName>
</protein>
<keyword evidence="3" id="KW-1185">Reference proteome</keyword>
<evidence type="ECO:0000256" key="1">
    <source>
        <dbReference type="SAM" id="MobiDB-lite"/>
    </source>
</evidence>
<proteinExistence type="predicted"/>
<feature type="compositionally biased region" description="Basic and acidic residues" evidence="1">
    <location>
        <begin position="24"/>
        <end position="41"/>
    </location>
</feature>
<dbReference type="EMBL" id="LXQA010247493">
    <property type="protein sequence ID" value="MCI37710.1"/>
    <property type="molecule type" value="Genomic_DNA"/>
</dbReference>
<evidence type="ECO:0000313" key="2">
    <source>
        <dbReference type="EMBL" id="MCI37710.1"/>
    </source>
</evidence>
<dbReference type="Proteomes" id="UP000265520">
    <property type="component" value="Unassembled WGS sequence"/>
</dbReference>
<evidence type="ECO:0000313" key="3">
    <source>
        <dbReference type="Proteomes" id="UP000265520"/>
    </source>
</evidence>
<name>A0A392RPL6_9FABA</name>